<evidence type="ECO:0000313" key="9">
    <source>
        <dbReference type="Proteomes" id="UP001363010"/>
    </source>
</evidence>
<evidence type="ECO:0000313" key="8">
    <source>
        <dbReference type="EMBL" id="MEJ8820667.1"/>
    </source>
</evidence>
<feature type="transmembrane region" description="Helical" evidence="7">
    <location>
        <begin position="12"/>
        <end position="31"/>
    </location>
</feature>
<reference evidence="8 9" key="1">
    <citation type="submission" date="2024-03" db="EMBL/GenBank/DDBJ databases">
        <title>Novel species of the genus Variovorax.</title>
        <authorList>
            <person name="Liu Q."/>
            <person name="Xin Y.-H."/>
        </authorList>
    </citation>
    <scope>NUCLEOTIDE SEQUENCE [LARGE SCALE GENOMIC DNA]</scope>
    <source>
        <strain evidence="8 9">KACC 18501</strain>
    </source>
</reference>
<keyword evidence="6 8" id="KW-0012">Acyltransferase</keyword>
<dbReference type="NCBIfam" id="NF006487">
    <property type="entry name" value="PRK08905.1"/>
    <property type="match status" value="1"/>
</dbReference>
<evidence type="ECO:0000256" key="5">
    <source>
        <dbReference type="ARBA" id="ARBA00023136"/>
    </source>
</evidence>
<keyword evidence="9" id="KW-1185">Reference proteome</keyword>
<evidence type="ECO:0000256" key="1">
    <source>
        <dbReference type="ARBA" id="ARBA00004533"/>
    </source>
</evidence>
<keyword evidence="7" id="KW-0812">Transmembrane</keyword>
<sequence length="291" mass="31910">MTFLFRLLARVPLPLMHALGIALGWLVWWCAPDYRRRFKANAQNAGFTPTQYRPAIGAAGAMAAELPWLWCRPKGESVLPKVVRWDGIEAFEAALDERKGVILLTPHIGSWELFGQAVGERFMSSHGPITALFRPPRKEFMAGLMDGSRDRPGLQTLPTTVAGVRGLMRALRAGGYTGILPDQVPPEGQGAWAPFFGKPAYTITLPGRLAQQTGAHVFLGVCERLPRGKGYAIRFEAFDGTAFSDRKATPEAAAAALNVGIEGLIRSLPGQYVWDYARYKQPRAEPHEVAA</sequence>
<gene>
    <name evidence="8" type="ORF">WKW80_01290</name>
</gene>
<evidence type="ECO:0000256" key="4">
    <source>
        <dbReference type="ARBA" id="ARBA00022679"/>
    </source>
</evidence>
<comment type="subcellular location">
    <subcellularLocation>
        <location evidence="1">Cell inner membrane</location>
    </subcellularLocation>
</comment>
<keyword evidence="3" id="KW-0997">Cell inner membrane</keyword>
<dbReference type="RefSeq" id="WP_340361716.1">
    <property type="nucleotide sequence ID" value="NZ_JBBKZV010000001.1"/>
</dbReference>
<evidence type="ECO:0000256" key="2">
    <source>
        <dbReference type="ARBA" id="ARBA00022475"/>
    </source>
</evidence>
<accession>A0ABU8VSP6</accession>
<keyword evidence="5 7" id="KW-0472">Membrane</keyword>
<keyword evidence="2" id="KW-1003">Cell membrane</keyword>
<comment type="caution">
    <text evidence="8">The sequence shown here is derived from an EMBL/GenBank/DDBJ whole genome shotgun (WGS) entry which is preliminary data.</text>
</comment>
<dbReference type="Proteomes" id="UP001363010">
    <property type="component" value="Unassembled WGS sequence"/>
</dbReference>
<dbReference type="Pfam" id="PF03279">
    <property type="entry name" value="Lip_A_acyltrans"/>
    <property type="match status" value="1"/>
</dbReference>
<dbReference type="PIRSF" id="PIRSF026649">
    <property type="entry name" value="MsbB"/>
    <property type="match status" value="1"/>
</dbReference>
<protein>
    <submittedName>
        <fullName evidence="8">Lysophospholipid acyltransferase family protein</fullName>
    </submittedName>
</protein>
<dbReference type="EMBL" id="JBBKZV010000001">
    <property type="protein sequence ID" value="MEJ8820667.1"/>
    <property type="molecule type" value="Genomic_DNA"/>
</dbReference>
<dbReference type="PANTHER" id="PTHR30606:SF10">
    <property type="entry name" value="PHOSPHATIDYLINOSITOL MANNOSIDE ACYLTRANSFERASE"/>
    <property type="match status" value="1"/>
</dbReference>
<name>A0ABU8VSP6_9BURK</name>
<dbReference type="PANTHER" id="PTHR30606">
    <property type="entry name" value="LIPID A BIOSYNTHESIS LAUROYL ACYLTRANSFERASE"/>
    <property type="match status" value="1"/>
</dbReference>
<dbReference type="CDD" id="cd07984">
    <property type="entry name" value="LPLAT_LABLAT-like"/>
    <property type="match status" value="1"/>
</dbReference>
<keyword evidence="4" id="KW-0808">Transferase</keyword>
<keyword evidence="7" id="KW-1133">Transmembrane helix</keyword>
<proteinExistence type="predicted"/>
<dbReference type="InterPro" id="IPR004960">
    <property type="entry name" value="LipA_acyltrans"/>
</dbReference>
<organism evidence="8 9">
    <name type="scientific">Variovorax humicola</name>
    <dbReference type="NCBI Taxonomy" id="1769758"/>
    <lineage>
        <taxon>Bacteria</taxon>
        <taxon>Pseudomonadati</taxon>
        <taxon>Pseudomonadota</taxon>
        <taxon>Betaproteobacteria</taxon>
        <taxon>Burkholderiales</taxon>
        <taxon>Comamonadaceae</taxon>
        <taxon>Variovorax</taxon>
    </lineage>
</organism>
<dbReference type="GO" id="GO:0016746">
    <property type="term" value="F:acyltransferase activity"/>
    <property type="evidence" value="ECO:0007669"/>
    <property type="project" value="UniProtKB-KW"/>
</dbReference>
<evidence type="ECO:0000256" key="6">
    <source>
        <dbReference type="ARBA" id="ARBA00023315"/>
    </source>
</evidence>
<evidence type="ECO:0000256" key="7">
    <source>
        <dbReference type="SAM" id="Phobius"/>
    </source>
</evidence>
<evidence type="ECO:0000256" key="3">
    <source>
        <dbReference type="ARBA" id="ARBA00022519"/>
    </source>
</evidence>